<organism evidence="2 3">
    <name type="scientific">Kordia algicida OT-1</name>
    <dbReference type="NCBI Taxonomy" id="391587"/>
    <lineage>
        <taxon>Bacteria</taxon>
        <taxon>Pseudomonadati</taxon>
        <taxon>Bacteroidota</taxon>
        <taxon>Flavobacteriia</taxon>
        <taxon>Flavobacteriales</taxon>
        <taxon>Flavobacteriaceae</taxon>
        <taxon>Kordia</taxon>
    </lineage>
</organism>
<dbReference type="Gene3D" id="3.40.30.10">
    <property type="entry name" value="Glutaredoxin"/>
    <property type="match status" value="1"/>
</dbReference>
<feature type="domain" description="Thioredoxin" evidence="1">
    <location>
        <begin position="35"/>
        <end position="172"/>
    </location>
</feature>
<dbReference type="STRING" id="391587.KAOT1_03267"/>
<evidence type="ECO:0000313" key="2">
    <source>
        <dbReference type="EMBL" id="EDP96396.1"/>
    </source>
</evidence>
<accession>A9DVA8</accession>
<dbReference type="OrthoDB" id="662072at2"/>
<comment type="caution">
    <text evidence="2">The sequence shown here is derived from an EMBL/GenBank/DDBJ whole genome shotgun (WGS) entry which is preliminary data.</text>
</comment>
<protein>
    <recommendedName>
        <fullName evidence="1">Thioredoxin domain-containing protein</fullName>
    </recommendedName>
</protein>
<dbReference type="PANTHER" id="PTHR42852">
    <property type="entry name" value="THIOL:DISULFIDE INTERCHANGE PROTEIN DSBE"/>
    <property type="match status" value="1"/>
</dbReference>
<dbReference type="AlphaFoldDB" id="A9DVA8"/>
<dbReference type="InterPro" id="IPR000866">
    <property type="entry name" value="AhpC/TSA"/>
</dbReference>
<evidence type="ECO:0000259" key="1">
    <source>
        <dbReference type="PROSITE" id="PS51352"/>
    </source>
</evidence>
<proteinExistence type="predicted"/>
<sequence length="172" mass="19660">MKKILGLITIVAVVATLGYFLYHISINLEEKKATAKHIEYVPDFSLMTSDSTYFSKKDLQKDKATVFIFFNSECDFCQHEAESIHEELHKFEKIQFLFISSEPVDTIQSFASHYQLNIQPNITFLHDNNSLLSTELDIASIPTVIIYDASQRLLKKHNGQLNASGILKVIHH</sequence>
<dbReference type="CDD" id="cd02966">
    <property type="entry name" value="TlpA_like_family"/>
    <property type="match status" value="1"/>
</dbReference>
<dbReference type="HOGENOM" id="CLU_131488_0_0_10"/>
<dbReference type="PANTHER" id="PTHR42852:SF13">
    <property type="entry name" value="PROTEIN DIPZ"/>
    <property type="match status" value="1"/>
</dbReference>
<name>A9DVA8_9FLAO</name>
<dbReference type="GO" id="GO:0016209">
    <property type="term" value="F:antioxidant activity"/>
    <property type="evidence" value="ECO:0007669"/>
    <property type="project" value="InterPro"/>
</dbReference>
<reference evidence="2 3" key="1">
    <citation type="journal article" date="2011" name="J. Bacteriol.">
        <title>Genome sequence of the algicidal bacterium Kordia algicida OT-1.</title>
        <authorList>
            <person name="Lee H.S."/>
            <person name="Kang S.G."/>
            <person name="Kwon K.K."/>
            <person name="Lee J.H."/>
            <person name="Kim S.J."/>
        </authorList>
    </citation>
    <scope>NUCLEOTIDE SEQUENCE [LARGE SCALE GENOMIC DNA]</scope>
    <source>
        <strain evidence="2 3">OT-1</strain>
    </source>
</reference>
<dbReference type="SUPFAM" id="SSF52833">
    <property type="entry name" value="Thioredoxin-like"/>
    <property type="match status" value="1"/>
</dbReference>
<dbReference type="GO" id="GO:0016491">
    <property type="term" value="F:oxidoreductase activity"/>
    <property type="evidence" value="ECO:0007669"/>
    <property type="project" value="InterPro"/>
</dbReference>
<keyword evidence="3" id="KW-1185">Reference proteome</keyword>
<dbReference type="InterPro" id="IPR050553">
    <property type="entry name" value="Thioredoxin_ResA/DsbE_sf"/>
</dbReference>
<dbReference type="Proteomes" id="UP000002945">
    <property type="component" value="Unassembled WGS sequence"/>
</dbReference>
<dbReference type="InterPro" id="IPR036249">
    <property type="entry name" value="Thioredoxin-like_sf"/>
</dbReference>
<dbReference type="eggNOG" id="COG0526">
    <property type="taxonomic scope" value="Bacteria"/>
</dbReference>
<dbReference type="RefSeq" id="WP_007093226.1">
    <property type="nucleotide sequence ID" value="NZ_CP142125.1"/>
</dbReference>
<dbReference type="InterPro" id="IPR013766">
    <property type="entry name" value="Thioredoxin_domain"/>
</dbReference>
<dbReference type="Pfam" id="PF00578">
    <property type="entry name" value="AhpC-TSA"/>
    <property type="match status" value="1"/>
</dbReference>
<dbReference type="PROSITE" id="PS51352">
    <property type="entry name" value="THIOREDOXIN_2"/>
    <property type="match status" value="1"/>
</dbReference>
<evidence type="ECO:0000313" key="3">
    <source>
        <dbReference type="Proteomes" id="UP000002945"/>
    </source>
</evidence>
<gene>
    <name evidence="2" type="ORF">KAOT1_03267</name>
</gene>
<dbReference type="EMBL" id="ABIB01000004">
    <property type="protein sequence ID" value="EDP96396.1"/>
    <property type="molecule type" value="Genomic_DNA"/>
</dbReference>